<dbReference type="PANTHER" id="PTHR45712">
    <property type="entry name" value="AGAP008170-PA"/>
    <property type="match status" value="1"/>
</dbReference>
<accession>A0A189XG97</accession>
<evidence type="ECO:0000256" key="2">
    <source>
        <dbReference type="ARBA" id="ARBA00022737"/>
    </source>
</evidence>
<dbReference type="PANTHER" id="PTHR45712:SF22">
    <property type="entry name" value="INSULIN-LIKE GROWTH FACTOR-BINDING PROTEIN COMPLEX ACID LABILE SUBUNIT"/>
    <property type="match status" value="1"/>
</dbReference>
<reference evidence="3" key="1">
    <citation type="submission" date="2015-06" db="EMBL/GenBank/DDBJ databases">
        <title>Molecular traces of glycoprotein hormones and their receptors in crustacean reproduction, Penaeus monodon.</title>
        <authorList>
            <person name="Tomy S."/>
            <person name="James N."/>
            <person name="Saikrithi P."/>
        </authorList>
    </citation>
    <scope>NUCLEOTIDE SEQUENCE</scope>
    <source>
        <tissue evidence="3">Central nervous system</tissue>
    </source>
</reference>
<dbReference type="InterPro" id="IPR032675">
    <property type="entry name" value="LRR_dom_sf"/>
</dbReference>
<dbReference type="InterPro" id="IPR001611">
    <property type="entry name" value="Leu-rich_rpt"/>
</dbReference>
<dbReference type="OrthoDB" id="676979at2759"/>
<protein>
    <submittedName>
        <fullName evidence="3">Lutropin-choriogonadotropic hormone receptor</fullName>
    </submittedName>
</protein>
<organism evidence="3">
    <name type="scientific">Penaeus monodon</name>
    <name type="common">Giant tiger prawn</name>
    <dbReference type="NCBI Taxonomy" id="6687"/>
    <lineage>
        <taxon>Eukaryota</taxon>
        <taxon>Metazoa</taxon>
        <taxon>Ecdysozoa</taxon>
        <taxon>Arthropoda</taxon>
        <taxon>Crustacea</taxon>
        <taxon>Multicrustacea</taxon>
        <taxon>Malacostraca</taxon>
        <taxon>Eumalacostraca</taxon>
        <taxon>Eucarida</taxon>
        <taxon>Decapoda</taxon>
        <taxon>Dendrobranchiata</taxon>
        <taxon>Penaeoidea</taxon>
        <taxon>Penaeidae</taxon>
        <taxon>Penaeus</taxon>
    </lineage>
</organism>
<dbReference type="InterPro" id="IPR050333">
    <property type="entry name" value="SLRP"/>
</dbReference>
<sequence length="176" mass="19602">AAGIRLVSFKHVTISNTELNHVDLLAFANSFPTIETMDFSNNQLDFFPFEILVDCKKLTTLHVENNVLVHVSLLHSESLLFFDASGNRELKYEDEVFKNAPMLQDINLSNTNLGHIAPLTFAYQQNLKTLNLEGNSIDYLYLDALKFLSNSPVTINLDRNKIGTVEAGAITGLKSG</sequence>
<dbReference type="SUPFAM" id="SSF52058">
    <property type="entry name" value="L domain-like"/>
    <property type="match status" value="1"/>
</dbReference>
<keyword evidence="3" id="KW-0675">Receptor</keyword>
<evidence type="ECO:0000313" key="3">
    <source>
        <dbReference type="EMBL" id="ALO17557.1"/>
    </source>
</evidence>
<evidence type="ECO:0000256" key="1">
    <source>
        <dbReference type="ARBA" id="ARBA00022614"/>
    </source>
</evidence>
<dbReference type="EMBL" id="KT072707">
    <property type="protein sequence ID" value="ALO17557.1"/>
    <property type="molecule type" value="mRNA"/>
</dbReference>
<dbReference type="AlphaFoldDB" id="A0A189XG97"/>
<feature type="non-terminal residue" evidence="3">
    <location>
        <position position="1"/>
    </location>
</feature>
<keyword evidence="2" id="KW-0677">Repeat</keyword>
<name>A0A189XG97_PENMO</name>
<dbReference type="Gene3D" id="3.80.10.10">
    <property type="entry name" value="Ribonuclease Inhibitor"/>
    <property type="match status" value="1"/>
</dbReference>
<proteinExistence type="evidence at transcript level"/>
<dbReference type="Pfam" id="PF13855">
    <property type="entry name" value="LRR_8"/>
    <property type="match status" value="1"/>
</dbReference>
<keyword evidence="1" id="KW-0433">Leucine-rich repeat</keyword>